<dbReference type="InterPro" id="IPR042179">
    <property type="entry name" value="KGD_C_sf"/>
</dbReference>
<dbReference type="SMART" id="SM00861">
    <property type="entry name" value="Transket_pyr"/>
    <property type="match status" value="1"/>
</dbReference>
<dbReference type="GO" id="GO:0045252">
    <property type="term" value="C:oxoglutarate dehydrogenase complex"/>
    <property type="evidence" value="ECO:0007669"/>
    <property type="project" value="TreeGrafter"/>
</dbReference>
<dbReference type="PANTHER" id="PTHR23152">
    <property type="entry name" value="2-OXOGLUTARATE DEHYDROGENASE"/>
    <property type="match status" value="1"/>
</dbReference>
<dbReference type="InterPro" id="IPR011603">
    <property type="entry name" value="2oxoglutarate_DH_E1"/>
</dbReference>
<dbReference type="GO" id="GO:0006099">
    <property type="term" value="P:tricarboxylic acid cycle"/>
    <property type="evidence" value="ECO:0007669"/>
    <property type="project" value="TreeGrafter"/>
</dbReference>
<dbReference type="InterPro" id="IPR032106">
    <property type="entry name" value="2-oxogl_dehyd_N"/>
</dbReference>
<proteinExistence type="predicted"/>
<dbReference type="Gene3D" id="3.40.50.970">
    <property type="match status" value="1"/>
</dbReference>
<evidence type="ECO:0000256" key="1">
    <source>
        <dbReference type="ARBA" id="ARBA00001964"/>
    </source>
</evidence>
<accession>A0A381SR29</accession>
<dbReference type="Gene3D" id="1.10.287.1150">
    <property type="entry name" value="TPP helical domain"/>
    <property type="match status" value="1"/>
</dbReference>
<dbReference type="PANTHER" id="PTHR23152:SF4">
    <property type="entry name" value="2-OXOADIPATE DEHYDROGENASE COMPLEX COMPONENT E1"/>
    <property type="match status" value="1"/>
</dbReference>
<dbReference type="AlphaFoldDB" id="A0A381SR29"/>
<dbReference type="NCBIfam" id="TIGR00239">
    <property type="entry name" value="2oxo_dh_E1"/>
    <property type="match status" value="1"/>
</dbReference>
<dbReference type="EC" id="1.2.4.2" evidence="2"/>
<protein>
    <recommendedName>
        <fullName evidence="2">oxoglutarate dehydrogenase (succinyl-transferring)</fullName>
        <ecNumber evidence="2">1.2.4.2</ecNumber>
    </recommendedName>
</protein>
<reference evidence="6" key="1">
    <citation type="submission" date="2018-05" db="EMBL/GenBank/DDBJ databases">
        <authorList>
            <person name="Lanie J.A."/>
            <person name="Ng W.-L."/>
            <person name="Kazmierczak K.M."/>
            <person name="Andrzejewski T.M."/>
            <person name="Davidsen T.M."/>
            <person name="Wayne K.J."/>
            <person name="Tettelin H."/>
            <person name="Glass J.I."/>
            <person name="Rusch D."/>
            <person name="Podicherti R."/>
            <person name="Tsui H.-C.T."/>
            <person name="Winkler M.E."/>
        </authorList>
    </citation>
    <scope>NUCLEOTIDE SEQUENCE</scope>
</reference>
<evidence type="ECO:0000256" key="2">
    <source>
        <dbReference type="ARBA" id="ARBA00012280"/>
    </source>
</evidence>
<feature type="domain" description="Transketolase-like pyrimidine-binding" evidence="5">
    <location>
        <begin position="574"/>
        <end position="768"/>
    </location>
</feature>
<name>A0A381SR29_9ZZZZ</name>
<evidence type="ECO:0000259" key="5">
    <source>
        <dbReference type="SMART" id="SM00861"/>
    </source>
</evidence>
<dbReference type="Pfam" id="PF02779">
    <property type="entry name" value="Transket_pyr"/>
    <property type="match status" value="1"/>
</dbReference>
<evidence type="ECO:0000256" key="3">
    <source>
        <dbReference type="ARBA" id="ARBA00023002"/>
    </source>
</evidence>
<dbReference type="NCBIfam" id="NF008907">
    <property type="entry name" value="PRK12270.1"/>
    <property type="match status" value="1"/>
</dbReference>
<dbReference type="Gene3D" id="3.40.50.12470">
    <property type="match status" value="1"/>
</dbReference>
<organism evidence="6">
    <name type="scientific">marine metagenome</name>
    <dbReference type="NCBI Taxonomy" id="408172"/>
    <lineage>
        <taxon>unclassified sequences</taxon>
        <taxon>metagenomes</taxon>
        <taxon>ecological metagenomes</taxon>
    </lineage>
</organism>
<comment type="cofactor">
    <cofactor evidence="1">
        <name>thiamine diphosphate</name>
        <dbReference type="ChEBI" id="CHEBI:58937"/>
    </cofactor>
</comment>
<dbReference type="InterPro" id="IPR029061">
    <property type="entry name" value="THDP-binding"/>
</dbReference>
<dbReference type="GO" id="GO:0004591">
    <property type="term" value="F:oxoglutarate dehydrogenase (succinyl-transferring) activity"/>
    <property type="evidence" value="ECO:0007669"/>
    <property type="project" value="UniProtKB-EC"/>
</dbReference>
<dbReference type="Gene3D" id="3.40.50.11610">
    <property type="entry name" value="Multifunctional 2-oxoglutarate metabolism enzyme, C-terminal domain"/>
    <property type="match status" value="1"/>
</dbReference>
<dbReference type="NCBIfam" id="NF006914">
    <property type="entry name" value="PRK09404.1"/>
    <property type="match status" value="1"/>
</dbReference>
<gene>
    <name evidence="6" type="ORF">METZ01_LOCUS59339</name>
</gene>
<dbReference type="PIRSF" id="PIRSF000157">
    <property type="entry name" value="Oxoglu_dh_E1"/>
    <property type="match status" value="1"/>
</dbReference>
<dbReference type="InterPro" id="IPR031717">
    <property type="entry name" value="ODO-1/KGD_C"/>
</dbReference>
<evidence type="ECO:0000313" key="6">
    <source>
        <dbReference type="EMBL" id="SVA06485.1"/>
    </source>
</evidence>
<dbReference type="Pfam" id="PF16870">
    <property type="entry name" value="OxoGdeHyase_C"/>
    <property type="match status" value="1"/>
</dbReference>
<dbReference type="InterPro" id="IPR001017">
    <property type="entry name" value="DH_E1"/>
</dbReference>
<dbReference type="GO" id="GO:0005829">
    <property type="term" value="C:cytosol"/>
    <property type="evidence" value="ECO:0007669"/>
    <property type="project" value="TreeGrafter"/>
</dbReference>
<dbReference type="CDD" id="cd02016">
    <property type="entry name" value="TPP_E1_OGDC_like"/>
    <property type="match status" value="1"/>
</dbReference>
<dbReference type="Pfam" id="PF16078">
    <property type="entry name" value="2-oxogl_dehyd_N"/>
    <property type="match status" value="1"/>
</dbReference>
<dbReference type="EMBL" id="UINC01003457">
    <property type="protein sequence ID" value="SVA06485.1"/>
    <property type="molecule type" value="Genomic_DNA"/>
</dbReference>
<evidence type="ECO:0000256" key="4">
    <source>
        <dbReference type="ARBA" id="ARBA00023052"/>
    </source>
</evidence>
<dbReference type="SUPFAM" id="SSF52518">
    <property type="entry name" value="Thiamin diphosphate-binding fold (THDP-binding)"/>
    <property type="match status" value="2"/>
</dbReference>
<dbReference type="Pfam" id="PF00676">
    <property type="entry name" value="E1_dh"/>
    <property type="match status" value="1"/>
</dbReference>
<keyword evidence="3" id="KW-0560">Oxidoreductase</keyword>
<sequence length="918" mass="105722">MDKFSFLNSAHTSHFAEMYDQYLQSPDSLEPSWKAFFQGFDFGMETSNVTFEEKKFEVPENIKKELQVVNLIDAYRKRGHLFTITNPVRERRKYSPTLDIQNFGFEETDLELVFSAGEIVGLGPDKLKNIIKHLTKIYCTSIGVEYMYIRDPERVKWIQNKININGNHPNFSKDQKLNILKKLNEAHTFENFLQKKYVGQKRFSLEGGESLIPAVNFLIQLAAEKGISEVVMGMSHRGRLNTLANIFGKSTNEIFAEFEGKDYEEDIFDGDVKYHLGWTSKRETDSGTKINLNLAPNPSHLESVVPVVQGITRAKIENELDNKSNKILPIIVHGDAAIAAQGVVYEVVQMSKLKGYSTGGTIHIIVNNQIGFTTNYLDGRSSTYCSDVGKVTLCPVLHVNADDVEAVVHAVSFALDYRIEYGKDIFIDLLGYRKYGHNEGDEPRFTQPKLYNLISSHLNPRDIYSNELISQGIINQDYIQKIELEYSESLENELIETKKKRKTKITPFMQKVWKDYNRVDEEAMMKDFETNFSKEKLLEVAKSITELPKNSGFLKKVYKLFENRKKMFFDENKVDWALAEFLAYGTLLSDGFNIRVSGQDVERGTFSHRHAVLKSEDFEEEYLPLNSIKSKHKGEFKIYNSLLSEYGVLGFDYGFALASPKSLTIWEAQFGDFSNGAQIIIDQYISSAEDKWKLQNGIVLYLPHGYEGQGAEHSSARIERYLQLCANDNMYAANCTTPSNLFHILRRQMVTSFRKPLILFTPKSLLRHPEVFSNIDDLIKGKFKTVISDDDVNPNDVSSVVFCSGKFYFDLLKFRRERNIKNVALIRLEQLFPLPIKEIDLELKKFSNATDFVWAQEEPRNMGVWSHFLMHYPNANQFRPATRKPYGSTASGSYTRFERRHNQVIEYVFDKEKDNFRK</sequence>
<keyword evidence="4" id="KW-0786">Thiamine pyrophosphate</keyword>
<dbReference type="InterPro" id="IPR005475">
    <property type="entry name" value="Transketolase-like_Pyr-bd"/>
</dbReference>
<dbReference type="GO" id="GO:0030976">
    <property type="term" value="F:thiamine pyrophosphate binding"/>
    <property type="evidence" value="ECO:0007669"/>
    <property type="project" value="InterPro"/>
</dbReference>